<keyword evidence="2" id="KW-1185">Reference proteome</keyword>
<gene>
    <name evidence="1" type="ORF">FRX97_01180</name>
</gene>
<dbReference type="EMBL" id="VORB01000001">
    <property type="protein sequence ID" value="TXC85265.1"/>
    <property type="molecule type" value="Genomic_DNA"/>
</dbReference>
<dbReference type="OrthoDB" id="9797415at2"/>
<dbReference type="InterPro" id="IPR036412">
    <property type="entry name" value="HAD-like_sf"/>
</dbReference>
<dbReference type="Pfam" id="PF00702">
    <property type="entry name" value="Hydrolase"/>
    <property type="match status" value="1"/>
</dbReference>
<evidence type="ECO:0000313" key="1">
    <source>
        <dbReference type="EMBL" id="TXC85265.1"/>
    </source>
</evidence>
<dbReference type="Gene3D" id="3.40.50.1000">
    <property type="entry name" value="HAD superfamily/HAD-like"/>
    <property type="match status" value="1"/>
</dbReference>
<dbReference type="Gene3D" id="1.10.150.240">
    <property type="entry name" value="Putative phosphatase, domain 2"/>
    <property type="match status" value="1"/>
</dbReference>
<dbReference type="Proteomes" id="UP000321168">
    <property type="component" value="Unassembled WGS sequence"/>
</dbReference>
<dbReference type="NCBIfam" id="TIGR01509">
    <property type="entry name" value="HAD-SF-IA-v3"/>
    <property type="match status" value="1"/>
</dbReference>
<dbReference type="PANTHER" id="PTHR43611:SF3">
    <property type="entry name" value="FLAVIN MONONUCLEOTIDE HYDROLASE 1, CHLOROPLATIC"/>
    <property type="match status" value="1"/>
</dbReference>
<sequence length="211" mass="24706">MYSFQKDRIKIFDLGGVIINIHPPLTFNAMKDRLHPSRDPALAEAHFQKLFTKFEIGSFDRLALLEQINPWLNQQLKYPEFEKIWNELLLDVPKHRLQCLLKLKEKEEIYLLSNTNEIHIQAINQYLRNEFGVDGLEAIFTKCFLSYEMNQRKPDASIYQSAMRQIPGNADSYIFFDDTFENVEGSNSAGLPAVHVPNEKNKEFWDYLCSQ</sequence>
<keyword evidence="1" id="KW-0378">Hydrolase</keyword>
<dbReference type="InterPro" id="IPR023214">
    <property type="entry name" value="HAD_sf"/>
</dbReference>
<dbReference type="SFLD" id="SFLDG01129">
    <property type="entry name" value="C1.5:_HAD__Beta-PGM__Phosphata"/>
    <property type="match status" value="1"/>
</dbReference>
<dbReference type="PANTHER" id="PTHR43611">
    <property type="entry name" value="ALPHA-D-GLUCOSE 1-PHOSPHATE PHOSPHATASE"/>
    <property type="match status" value="1"/>
</dbReference>
<dbReference type="SFLD" id="SFLDS00003">
    <property type="entry name" value="Haloacid_Dehalogenase"/>
    <property type="match status" value="1"/>
</dbReference>
<accession>A0A5C6VNQ5</accession>
<dbReference type="SUPFAM" id="SSF56784">
    <property type="entry name" value="HAD-like"/>
    <property type="match status" value="1"/>
</dbReference>
<reference evidence="1 2" key="1">
    <citation type="submission" date="2019-08" db="EMBL/GenBank/DDBJ databases">
        <title>Genome of Luteibaculum oceani JCM 18817.</title>
        <authorList>
            <person name="Bowman J.P."/>
        </authorList>
    </citation>
    <scope>NUCLEOTIDE SEQUENCE [LARGE SCALE GENOMIC DNA]</scope>
    <source>
        <strain evidence="1 2">JCM 18817</strain>
    </source>
</reference>
<evidence type="ECO:0000313" key="2">
    <source>
        <dbReference type="Proteomes" id="UP000321168"/>
    </source>
</evidence>
<dbReference type="RefSeq" id="WP_147012531.1">
    <property type="nucleotide sequence ID" value="NZ_VORB01000001.1"/>
</dbReference>
<dbReference type="InterPro" id="IPR023198">
    <property type="entry name" value="PGP-like_dom2"/>
</dbReference>
<name>A0A5C6VNQ5_9FLAO</name>
<dbReference type="GO" id="GO:0016787">
    <property type="term" value="F:hydrolase activity"/>
    <property type="evidence" value="ECO:0007669"/>
    <property type="project" value="UniProtKB-KW"/>
</dbReference>
<comment type="caution">
    <text evidence="1">The sequence shown here is derived from an EMBL/GenBank/DDBJ whole genome shotgun (WGS) entry which is preliminary data.</text>
</comment>
<proteinExistence type="predicted"/>
<protein>
    <submittedName>
        <fullName evidence="1">HAD-IA family hydrolase</fullName>
    </submittedName>
</protein>
<dbReference type="InterPro" id="IPR006439">
    <property type="entry name" value="HAD-SF_hydro_IA"/>
</dbReference>
<organism evidence="1 2">
    <name type="scientific">Luteibaculum oceani</name>
    <dbReference type="NCBI Taxonomy" id="1294296"/>
    <lineage>
        <taxon>Bacteria</taxon>
        <taxon>Pseudomonadati</taxon>
        <taxon>Bacteroidota</taxon>
        <taxon>Flavobacteriia</taxon>
        <taxon>Flavobacteriales</taxon>
        <taxon>Luteibaculaceae</taxon>
        <taxon>Luteibaculum</taxon>
    </lineage>
</organism>
<dbReference type="AlphaFoldDB" id="A0A5C6VNQ5"/>